<dbReference type="AlphaFoldDB" id="A0A7W2EJE9"/>
<accession>A0A7W2EJE9</accession>
<evidence type="ECO:0000256" key="1">
    <source>
        <dbReference type="ARBA" id="ARBA00005558"/>
    </source>
</evidence>
<dbReference type="Pfam" id="PF05954">
    <property type="entry name" value="Phage_GPD"/>
    <property type="match status" value="1"/>
</dbReference>
<evidence type="ECO:0000313" key="7">
    <source>
        <dbReference type="Proteomes" id="UP000566711"/>
    </source>
</evidence>
<dbReference type="Pfam" id="PF10106">
    <property type="entry name" value="DUF2345"/>
    <property type="match status" value="1"/>
</dbReference>
<evidence type="ECO:0000259" key="4">
    <source>
        <dbReference type="Pfam" id="PF10106"/>
    </source>
</evidence>
<dbReference type="SUPFAM" id="SSF69349">
    <property type="entry name" value="Phage fibre proteins"/>
    <property type="match status" value="1"/>
</dbReference>
<dbReference type="Gene3D" id="3.55.50.10">
    <property type="entry name" value="Baseplate protein-like domains"/>
    <property type="match status" value="1"/>
</dbReference>
<dbReference type="Pfam" id="PF13296">
    <property type="entry name" value="T6SS_Vgr"/>
    <property type="match status" value="1"/>
</dbReference>
<feature type="domain" description="Putative type VI secretion system Rhs element associated Vgr" evidence="5">
    <location>
        <begin position="573"/>
        <end position="680"/>
    </location>
</feature>
<protein>
    <submittedName>
        <fullName evidence="6">Type VI secretion system tip protein VgrG</fullName>
    </submittedName>
</protein>
<dbReference type="Gene3D" id="4.10.220.110">
    <property type="match status" value="1"/>
</dbReference>
<organism evidence="6 7">
    <name type="scientific">Rugamonas fusca</name>
    <dbReference type="NCBI Taxonomy" id="2758568"/>
    <lineage>
        <taxon>Bacteria</taxon>
        <taxon>Pseudomonadati</taxon>
        <taxon>Pseudomonadota</taxon>
        <taxon>Betaproteobacteria</taxon>
        <taxon>Burkholderiales</taxon>
        <taxon>Oxalobacteraceae</taxon>
        <taxon>Telluria group</taxon>
        <taxon>Rugamonas</taxon>
    </lineage>
</organism>
<dbReference type="InterPro" id="IPR006531">
    <property type="entry name" value="Gp5/Vgr_OB"/>
</dbReference>
<dbReference type="SUPFAM" id="SSF69255">
    <property type="entry name" value="gp5 N-terminal domain-like"/>
    <property type="match status" value="1"/>
</dbReference>
<feature type="region of interest" description="Disordered" evidence="2">
    <location>
        <begin position="895"/>
        <end position="914"/>
    </location>
</feature>
<name>A0A7W2EJE9_9BURK</name>
<keyword evidence="7" id="KW-1185">Reference proteome</keyword>
<dbReference type="Gene3D" id="2.30.110.50">
    <property type="match status" value="1"/>
</dbReference>
<evidence type="ECO:0000259" key="3">
    <source>
        <dbReference type="Pfam" id="PF04717"/>
    </source>
</evidence>
<feature type="domain" description="DUF2345" evidence="4">
    <location>
        <begin position="712"/>
        <end position="855"/>
    </location>
</feature>
<reference evidence="6 7" key="1">
    <citation type="submission" date="2020-07" db="EMBL/GenBank/DDBJ databases">
        <title>Novel species isolated from subtropical streams in China.</title>
        <authorList>
            <person name="Lu H."/>
        </authorList>
    </citation>
    <scope>NUCLEOTIDE SEQUENCE [LARGE SCALE GENOMIC DNA]</scope>
    <source>
        <strain evidence="6 7">FT3S</strain>
    </source>
</reference>
<gene>
    <name evidence="6" type="ORF">H3H36_16960</name>
</gene>
<dbReference type="InterPro" id="IPR037026">
    <property type="entry name" value="Vgr_OB-fold_dom_sf"/>
</dbReference>
<dbReference type="NCBIfam" id="TIGR03361">
    <property type="entry name" value="VI_Rhs_Vgr"/>
    <property type="match status" value="1"/>
</dbReference>
<dbReference type="Proteomes" id="UP000566711">
    <property type="component" value="Unassembled WGS sequence"/>
</dbReference>
<sequence length="932" mass="100994">MKRDQDFLNFLQQTKLLDTENRPVRMRMEHAAGILTDVLLPQRVMGTAAICEGTRFEVWCISTDAGIELKQLIGLPVAVDFVTDRGELNTVSGIVTEACAGDSDGGVATYKLVMRDALAILDKRVNTRIFRNLNEFEIVKRLIAEWRQSNEVLANAFDMEVDESFQLRQYPQREFTMQYNESDAAFIRRLLARCGIAWYIRAGAGRESGAQAEPGKTLAHTLVLFNNADSLPQNRAGTVRYHRDNATEQRDTITSWAAVRTLQAGSVTLHSWDYKQPQGYFSSTDANSAGEQGPSGDELAASLNDYQILPPHTADDHDELRQLGRLRMQRHDYEAKCYRGQGSVRDFCVGEYFSLADHPEIDTHPAEERDFVITGLQLTAQNNLPKGLVAKVERLFSRNRWTHAPNDHSQLANCGPVRFHMTFSAVRRGVPIVPAFDARVDLPNVPLQSAIVVGPPGEEVYCDKFGRARIRFLGLRPDDHAHAQGAGTSGTERDSAWVRVASSWAGNGPGSLQQCGSLHLPRVGTEVLVAFMGGDPDKPVIVGQLYNGNAQPAALSEQGDLPGNRYLSGIKSREIKGERHNQLRFDDSTGRINAQLSSDHGASQLNLGWLTHPIAGGSGDARGEGADLRSDKAVAVRGAQGVLITADARPGAKGRQLDRPELIGINDVLQGIHKTLSELAVKHFADDGDGAPLAKLIEHIRQWEKGSNTEGGTPDPTGGKPIVAVSAPAGIALASQDNVMIGAQTNTDLVSAGNTQVSAGRKLLMRAAQGVSLFAHKVGMQLIAASGKVVIQGQDDMVEIGAAKRLHLYSLESLLLEAPEVVIRTDGAQWSIGKGKVMSSSSGEFNMQASEFKFTRGGGGSLNLPSMPHSTLETDEQIAFSGRGGQARENVPYEVSDDQGAVQDSGKSGADGASKTVVTDNVIKTLKVRIRS</sequence>
<evidence type="ECO:0000256" key="2">
    <source>
        <dbReference type="SAM" id="MobiDB-lite"/>
    </source>
</evidence>
<dbReference type="RefSeq" id="WP_182219272.1">
    <property type="nucleotide sequence ID" value="NZ_JACEZS010000014.1"/>
</dbReference>
<feature type="domain" description="Gp5/Type VI secretion system Vgr protein OB-fold" evidence="3">
    <location>
        <begin position="491"/>
        <end position="546"/>
    </location>
</feature>
<dbReference type="NCBIfam" id="TIGR01646">
    <property type="entry name" value="vgr_GE"/>
    <property type="match status" value="1"/>
</dbReference>
<comment type="caution">
    <text evidence="6">The sequence shown here is derived from an EMBL/GenBank/DDBJ whole genome shotgun (WGS) entry which is preliminary data.</text>
</comment>
<proteinExistence type="inferred from homology"/>
<dbReference type="InterPro" id="IPR017847">
    <property type="entry name" value="T6SS_RhsGE_Vgr_subset"/>
</dbReference>
<dbReference type="InterPro" id="IPR028244">
    <property type="entry name" value="T6SS_Rhs_Vgr_dom"/>
</dbReference>
<dbReference type="Pfam" id="PF04717">
    <property type="entry name" value="Phage_base_V"/>
    <property type="match status" value="1"/>
</dbReference>
<dbReference type="InterPro" id="IPR006533">
    <property type="entry name" value="T6SS_Vgr_RhsGE"/>
</dbReference>
<evidence type="ECO:0000259" key="5">
    <source>
        <dbReference type="Pfam" id="PF13296"/>
    </source>
</evidence>
<dbReference type="SUPFAM" id="SSF69279">
    <property type="entry name" value="Phage tail proteins"/>
    <property type="match status" value="2"/>
</dbReference>
<dbReference type="EMBL" id="JACEZS010000014">
    <property type="protein sequence ID" value="MBA5607050.1"/>
    <property type="molecule type" value="Genomic_DNA"/>
</dbReference>
<comment type="similarity">
    <text evidence="1">Belongs to the VgrG protein family.</text>
</comment>
<dbReference type="InterPro" id="IPR018769">
    <property type="entry name" value="VgrG2_DUF2345"/>
</dbReference>
<evidence type="ECO:0000313" key="6">
    <source>
        <dbReference type="EMBL" id="MBA5607050.1"/>
    </source>
</evidence>
<dbReference type="Gene3D" id="2.40.50.230">
    <property type="entry name" value="Gp5 N-terminal domain"/>
    <property type="match status" value="1"/>
</dbReference>